<evidence type="ECO:0008006" key="3">
    <source>
        <dbReference type="Google" id="ProtNLM"/>
    </source>
</evidence>
<evidence type="ECO:0000313" key="1">
    <source>
        <dbReference type="EMBL" id="QNR22921.1"/>
    </source>
</evidence>
<dbReference type="EMBL" id="CP060139">
    <property type="protein sequence ID" value="QNR22921.1"/>
    <property type="molecule type" value="Genomic_DNA"/>
</dbReference>
<sequence length="87" mass="10097">MDISIEISKYPLRDAYLDGVDDFLERLHQHPELKIQVNPISTQIFGPAEKLFPILQQEITRSFEDGQSPFVLKVLKGDLFSMEIKDY</sequence>
<dbReference type="SUPFAM" id="SSF89957">
    <property type="entry name" value="MTH1187/YkoF-like"/>
    <property type="match status" value="1"/>
</dbReference>
<dbReference type="KEGG" id="chyd:H4K34_11080"/>
<proteinExistence type="predicted"/>
<organism evidence="1 2">
    <name type="scientific">Croceimicrobium hydrocarbonivorans</name>
    <dbReference type="NCBI Taxonomy" id="2761580"/>
    <lineage>
        <taxon>Bacteria</taxon>
        <taxon>Pseudomonadati</taxon>
        <taxon>Bacteroidota</taxon>
        <taxon>Flavobacteriia</taxon>
        <taxon>Flavobacteriales</taxon>
        <taxon>Owenweeksiaceae</taxon>
        <taxon>Croceimicrobium</taxon>
    </lineage>
</organism>
<keyword evidence="2" id="KW-1185">Reference proteome</keyword>
<accession>A0A7H0VB23</accession>
<protein>
    <recommendedName>
        <fullName evidence="3">Thiamin/hydroxymethyl pyrimidine-binding YkoF putative domain-containing protein</fullName>
    </recommendedName>
</protein>
<dbReference type="RefSeq" id="WP_210757489.1">
    <property type="nucleotide sequence ID" value="NZ_CP060139.1"/>
</dbReference>
<name>A0A7H0VB23_9FLAO</name>
<gene>
    <name evidence="1" type="ORF">H4K34_11080</name>
</gene>
<dbReference type="AlphaFoldDB" id="A0A7H0VB23"/>
<dbReference type="InterPro" id="IPR029756">
    <property type="entry name" value="MTH1187/YkoF-like"/>
</dbReference>
<dbReference type="Gene3D" id="3.30.70.930">
    <property type="match status" value="1"/>
</dbReference>
<evidence type="ECO:0000313" key="2">
    <source>
        <dbReference type="Proteomes" id="UP000516305"/>
    </source>
</evidence>
<dbReference type="Proteomes" id="UP000516305">
    <property type="component" value="Chromosome"/>
</dbReference>
<reference evidence="1 2" key="1">
    <citation type="submission" date="2020-08" db="EMBL/GenBank/DDBJ databases">
        <title>Croceimicrobium hydrocarbonivorans gen. nov., sp. nov., a novel marine bacterium isolated from a bacterial consortium that degrades polyethylene terephthalate.</title>
        <authorList>
            <person name="Liu R."/>
        </authorList>
    </citation>
    <scope>NUCLEOTIDE SEQUENCE [LARGE SCALE GENOMIC DNA]</scope>
    <source>
        <strain evidence="1 2">A20-9</strain>
    </source>
</reference>